<dbReference type="InterPro" id="IPR039426">
    <property type="entry name" value="TonB-dep_rcpt-like"/>
</dbReference>
<evidence type="ECO:0000256" key="4">
    <source>
        <dbReference type="ARBA" id="ARBA00022692"/>
    </source>
</evidence>
<reference evidence="13 14" key="1">
    <citation type="submission" date="2018-03" db="EMBL/GenBank/DDBJ databases">
        <title>Genomic Encyclopedia of Archaeal and Bacterial Type Strains, Phase II (KMG-II): from individual species to whole genera.</title>
        <authorList>
            <person name="Goeker M."/>
        </authorList>
    </citation>
    <scope>NUCLEOTIDE SEQUENCE [LARGE SCALE GENOMIC DNA]</scope>
    <source>
        <strain evidence="13 14">DSM 27267</strain>
    </source>
</reference>
<protein>
    <submittedName>
        <fullName evidence="12">SusC/RagA family TonB-linked outer membrane protein</fullName>
    </submittedName>
    <submittedName>
        <fullName evidence="13">TonB-linked SusC/RagA family outer membrane protein</fullName>
    </submittedName>
</protein>
<keyword evidence="7 8" id="KW-0998">Cell outer membrane</keyword>
<dbReference type="Gene3D" id="2.40.170.20">
    <property type="entry name" value="TonB-dependent receptor, beta-barrel domain"/>
    <property type="match status" value="1"/>
</dbReference>
<organism evidence="13 14">
    <name type="scientific">Prolixibacter denitrificans</name>
    <dbReference type="NCBI Taxonomy" id="1541063"/>
    <lineage>
        <taxon>Bacteria</taxon>
        <taxon>Pseudomonadati</taxon>
        <taxon>Bacteroidota</taxon>
        <taxon>Bacteroidia</taxon>
        <taxon>Marinilabiliales</taxon>
        <taxon>Prolixibacteraceae</taxon>
        <taxon>Prolixibacter</taxon>
    </lineage>
</organism>
<dbReference type="FunFam" id="2.170.130.10:FF:000008">
    <property type="entry name" value="SusC/RagA family TonB-linked outer membrane protein"/>
    <property type="match status" value="1"/>
</dbReference>
<dbReference type="SUPFAM" id="SSF56935">
    <property type="entry name" value="Porins"/>
    <property type="match status" value="1"/>
</dbReference>
<reference evidence="12 15" key="2">
    <citation type="submission" date="2019-10" db="EMBL/GenBank/DDBJ databases">
        <title>Prolixibacter strains distinguished by the presence of nitrate reductase genes were adept at nitrate-dependent anaerobic corrosion of metallic iron and carbon steel.</title>
        <authorList>
            <person name="Iino T."/>
            <person name="Shono N."/>
            <person name="Ito K."/>
            <person name="Nakamura R."/>
            <person name="Sueoka K."/>
            <person name="Harayama S."/>
            <person name="Ohkuma M."/>
        </authorList>
    </citation>
    <scope>NUCLEOTIDE SEQUENCE [LARGE SCALE GENOMIC DNA]</scope>
    <source>
        <strain evidence="12 15">MIC1-1</strain>
    </source>
</reference>
<evidence type="ECO:0000313" key="13">
    <source>
        <dbReference type="EMBL" id="PSK85660.1"/>
    </source>
</evidence>
<gene>
    <name evidence="13" type="ORF">CLV93_101626</name>
    <name evidence="12" type="ORF">JCM18694_05250</name>
</gene>
<evidence type="ECO:0000313" key="15">
    <source>
        <dbReference type="Proteomes" id="UP000396862"/>
    </source>
</evidence>
<dbReference type="NCBIfam" id="TIGR04057">
    <property type="entry name" value="SusC_RagA_signa"/>
    <property type="match status" value="1"/>
</dbReference>
<dbReference type="Pfam" id="PF07715">
    <property type="entry name" value="Plug"/>
    <property type="match status" value="1"/>
</dbReference>
<evidence type="ECO:0000256" key="3">
    <source>
        <dbReference type="ARBA" id="ARBA00022452"/>
    </source>
</evidence>
<dbReference type="InterPro" id="IPR012910">
    <property type="entry name" value="Plug_dom"/>
</dbReference>
<evidence type="ECO:0000256" key="9">
    <source>
        <dbReference type="RuleBase" id="RU003357"/>
    </source>
</evidence>
<comment type="subcellular location">
    <subcellularLocation>
        <location evidence="1 8">Cell outer membrane</location>
        <topology evidence="1 8">Multi-pass membrane protein</topology>
    </subcellularLocation>
</comment>
<sequence length="1085" mass="120793">MTDFKKEKQKSLRWHISRVGILVLGLFLLVASGAYAQNITVTGKVTDAKSHESIPGANVVVKGTTNGTITDPNGNYSLSVPANATLEFSFIGYKTQEVPVNGKKVIDIKLATSSTELDEVVAIGYGTVKKKDITGSVASVQGSDLQNIPVTTAAEAISGKLAGVQVTSTEGSPDAQINIRVRGGGSITQDNSPLFIVDGFPVNSISDIAPSDIQSIDVLKDASSTAIYGSRGANGVIIVTTKSGKKGKVSVSYNAYMGFSQIEKTLKTLNPEDYVNWQYEYAVLRYGGTTPDDLASYTRYFGSYQDIDQYKGKVGNNWQKQIFGRTGQTFHHDVSIRGGSEKFNYAFNYAHVNTKAIMMNSGFNRDYLALKLNHNPNKKVALSYSFRYSDTKIDGSGTNEQNEVSSADSRLKHSVVYTPVPLQGLASSASDDNVYSYLINPITATNDNDRKQYRKKYNMAGSFSWKPIDNLQFKSDVGLDIYDYTSDRFYGLTTYYVYNVPASDYQGQPAAMLENEKRQRLRNTNTLNYDFKNLLGEDHSLKVLVGEELLQTQNTTLTNVIQGYPKQFTSKEAFKLTTQGTPYTIDNYYSPDDKMLSFFGRLNYDYKNKYILSATFRADGSSKFSKANRWGYFPSAAFAWRISQEGFMEGTQSWLSDLKLRLSYGTAGNNNIPSGQLIQSFESHNSAWIDQVSTYWSPSKTMANPDLKWETTYTRNIGLDFAMFDSRLNGSFEAYLNNTKDLLIRFPVAGTGYDYQYRNMGETQNKGLEFSVNWAALNKKNYGLNLSFNISFNRNKIKSLGVMDDFGESSGWASTDIGNDYWIAVGGSVGEMYGYVSDGRYTVSDFSGYDAAAGQWILKDGVVDASEVVGTLAPGVMKLKNITGNDNVVNSEDRTIIGDANPKHTGGFTLNGRLYNLDLSAVFNWSYGNSIYNANKIEYTTASQRYQYRNMIDIMADGKRWTNIDKSTGQLVTDPATLETMNANTTMWSPYMRQYVFSDWAVEDGSFLRLSTLTLGYTLPSNLTNRFNINSLRFYVTGYNVFLLTNYSGFDPEVSTRRKTPLTPGVDYSAYPRSRQIVFGLNLNF</sequence>
<dbReference type="InterPro" id="IPR008969">
    <property type="entry name" value="CarboxyPept-like_regulatory"/>
</dbReference>
<evidence type="ECO:0000313" key="14">
    <source>
        <dbReference type="Proteomes" id="UP000240621"/>
    </source>
</evidence>
<comment type="similarity">
    <text evidence="8 9">Belongs to the TonB-dependent receptor family.</text>
</comment>
<evidence type="ECO:0000256" key="7">
    <source>
        <dbReference type="ARBA" id="ARBA00023237"/>
    </source>
</evidence>
<dbReference type="Proteomes" id="UP000396862">
    <property type="component" value="Unassembled WGS sequence"/>
</dbReference>
<feature type="domain" description="TonB-dependent receptor-like beta-barrel" evidence="10">
    <location>
        <begin position="427"/>
        <end position="849"/>
    </location>
</feature>
<keyword evidence="15" id="KW-1185">Reference proteome</keyword>
<accession>A0A2P8CL24</accession>
<keyword evidence="3 8" id="KW-1134">Transmembrane beta strand</keyword>
<dbReference type="RefSeq" id="WP_106540679.1">
    <property type="nucleotide sequence ID" value="NZ_BLAU01000001.1"/>
</dbReference>
<name>A0A2P8CL24_9BACT</name>
<evidence type="ECO:0000259" key="10">
    <source>
        <dbReference type="Pfam" id="PF00593"/>
    </source>
</evidence>
<dbReference type="Proteomes" id="UP000240621">
    <property type="component" value="Unassembled WGS sequence"/>
</dbReference>
<dbReference type="EMBL" id="BLAU01000001">
    <property type="protein sequence ID" value="GET20279.1"/>
    <property type="molecule type" value="Genomic_DNA"/>
</dbReference>
<dbReference type="EMBL" id="PYGC01000001">
    <property type="protein sequence ID" value="PSK85660.1"/>
    <property type="molecule type" value="Genomic_DNA"/>
</dbReference>
<evidence type="ECO:0000313" key="12">
    <source>
        <dbReference type="EMBL" id="GET20279.1"/>
    </source>
</evidence>
<comment type="caution">
    <text evidence="13">The sequence shown here is derived from an EMBL/GenBank/DDBJ whole genome shotgun (WGS) entry which is preliminary data.</text>
</comment>
<dbReference type="AlphaFoldDB" id="A0A2P8CL24"/>
<dbReference type="InterPro" id="IPR000531">
    <property type="entry name" value="Beta-barrel_TonB"/>
</dbReference>
<dbReference type="InterPro" id="IPR036942">
    <property type="entry name" value="Beta-barrel_TonB_sf"/>
</dbReference>
<evidence type="ECO:0000256" key="5">
    <source>
        <dbReference type="ARBA" id="ARBA00023077"/>
    </source>
</evidence>
<dbReference type="GO" id="GO:0009279">
    <property type="term" value="C:cell outer membrane"/>
    <property type="evidence" value="ECO:0007669"/>
    <property type="project" value="UniProtKB-SubCell"/>
</dbReference>
<dbReference type="Gene3D" id="2.60.40.1120">
    <property type="entry name" value="Carboxypeptidase-like, regulatory domain"/>
    <property type="match status" value="1"/>
</dbReference>
<keyword evidence="2 8" id="KW-0813">Transport</keyword>
<dbReference type="InterPro" id="IPR023997">
    <property type="entry name" value="TonB-dep_OMP_SusC/RagA_CS"/>
</dbReference>
<proteinExistence type="inferred from homology"/>
<evidence type="ECO:0000256" key="1">
    <source>
        <dbReference type="ARBA" id="ARBA00004571"/>
    </source>
</evidence>
<dbReference type="SUPFAM" id="SSF49464">
    <property type="entry name" value="Carboxypeptidase regulatory domain-like"/>
    <property type="match status" value="1"/>
</dbReference>
<evidence type="ECO:0000256" key="2">
    <source>
        <dbReference type="ARBA" id="ARBA00022448"/>
    </source>
</evidence>
<dbReference type="FunFam" id="2.60.40.1120:FF:000003">
    <property type="entry name" value="Outer membrane protein Omp121"/>
    <property type="match status" value="1"/>
</dbReference>
<dbReference type="NCBIfam" id="TIGR04056">
    <property type="entry name" value="OMP_RagA_SusC"/>
    <property type="match status" value="1"/>
</dbReference>
<dbReference type="Pfam" id="PF00593">
    <property type="entry name" value="TonB_dep_Rec_b-barrel"/>
    <property type="match status" value="1"/>
</dbReference>
<evidence type="ECO:0000256" key="6">
    <source>
        <dbReference type="ARBA" id="ARBA00023136"/>
    </source>
</evidence>
<dbReference type="PROSITE" id="PS52016">
    <property type="entry name" value="TONB_DEPENDENT_REC_3"/>
    <property type="match status" value="1"/>
</dbReference>
<keyword evidence="6 8" id="KW-0472">Membrane</keyword>
<dbReference type="OrthoDB" id="1096961at2"/>
<keyword evidence="5 9" id="KW-0798">TonB box</keyword>
<dbReference type="InterPro" id="IPR037066">
    <property type="entry name" value="Plug_dom_sf"/>
</dbReference>
<feature type="domain" description="TonB-dependent receptor plug" evidence="11">
    <location>
        <begin position="129"/>
        <end position="236"/>
    </location>
</feature>
<dbReference type="Pfam" id="PF13715">
    <property type="entry name" value="CarbopepD_reg_2"/>
    <property type="match status" value="1"/>
</dbReference>
<evidence type="ECO:0000256" key="8">
    <source>
        <dbReference type="PROSITE-ProRule" id="PRU01360"/>
    </source>
</evidence>
<evidence type="ECO:0000259" key="11">
    <source>
        <dbReference type="Pfam" id="PF07715"/>
    </source>
</evidence>
<keyword evidence="4 8" id="KW-0812">Transmembrane</keyword>
<dbReference type="InterPro" id="IPR023996">
    <property type="entry name" value="TonB-dep_OMP_SusC/RagA"/>
</dbReference>
<dbReference type="Gene3D" id="2.170.130.10">
    <property type="entry name" value="TonB-dependent receptor, plug domain"/>
    <property type="match status" value="1"/>
</dbReference>